<dbReference type="EMBL" id="CM035436">
    <property type="protein sequence ID" value="KAH7288751.1"/>
    <property type="molecule type" value="Genomic_DNA"/>
</dbReference>
<gene>
    <name evidence="1" type="ORF">KP509_31G040300</name>
</gene>
<organism evidence="1 2">
    <name type="scientific">Ceratopteris richardii</name>
    <name type="common">Triangle waterfern</name>
    <dbReference type="NCBI Taxonomy" id="49495"/>
    <lineage>
        <taxon>Eukaryota</taxon>
        <taxon>Viridiplantae</taxon>
        <taxon>Streptophyta</taxon>
        <taxon>Embryophyta</taxon>
        <taxon>Tracheophyta</taxon>
        <taxon>Polypodiopsida</taxon>
        <taxon>Polypodiidae</taxon>
        <taxon>Polypodiales</taxon>
        <taxon>Pteridineae</taxon>
        <taxon>Pteridaceae</taxon>
        <taxon>Parkerioideae</taxon>
        <taxon>Ceratopteris</taxon>
    </lineage>
</organism>
<comment type="caution">
    <text evidence="1">The sequence shown here is derived from an EMBL/GenBank/DDBJ whole genome shotgun (WGS) entry which is preliminary data.</text>
</comment>
<keyword evidence="2" id="KW-1185">Reference proteome</keyword>
<reference evidence="1" key="1">
    <citation type="submission" date="2021-08" db="EMBL/GenBank/DDBJ databases">
        <title>WGS assembly of Ceratopteris richardii.</title>
        <authorList>
            <person name="Marchant D.B."/>
            <person name="Chen G."/>
            <person name="Jenkins J."/>
            <person name="Shu S."/>
            <person name="Leebens-Mack J."/>
            <person name="Grimwood J."/>
            <person name="Schmutz J."/>
            <person name="Soltis P."/>
            <person name="Soltis D."/>
            <person name="Chen Z.-H."/>
        </authorList>
    </citation>
    <scope>NUCLEOTIDE SEQUENCE</scope>
    <source>
        <strain evidence="1">Whitten #5841</strain>
        <tissue evidence="1">Leaf</tissue>
    </source>
</reference>
<protein>
    <submittedName>
        <fullName evidence="1">Uncharacterized protein</fullName>
    </submittedName>
</protein>
<name>A0A8T2QZ81_CERRI</name>
<dbReference type="OrthoDB" id="1970244at2759"/>
<accession>A0A8T2QZ81</accession>
<proteinExistence type="predicted"/>
<evidence type="ECO:0000313" key="1">
    <source>
        <dbReference type="EMBL" id="KAH7288751.1"/>
    </source>
</evidence>
<sequence length="28" mass="3340">MFSSRWMYDDRVKCKAYETPIDGRLLSA</sequence>
<evidence type="ECO:0000313" key="2">
    <source>
        <dbReference type="Proteomes" id="UP000825935"/>
    </source>
</evidence>
<dbReference type="Proteomes" id="UP000825935">
    <property type="component" value="Chromosome 31"/>
</dbReference>
<dbReference type="AlphaFoldDB" id="A0A8T2QZ81"/>